<dbReference type="Gene3D" id="3.10.129.10">
    <property type="entry name" value="Hotdog Thioesterase"/>
    <property type="match status" value="1"/>
</dbReference>
<evidence type="ECO:0000313" key="1">
    <source>
        <dbReference type="EMBL" id="WCR10983.1"/>
    </source>
</evidence>
<protein>
    <submittedName>
        <fullName evidence="1">Acyl-CoA thioesterase</fullName>
    </submittedName>
</protein>
<dbReference type="InterPro" id="IPR029069">
    <property type="entry name" value="HotDog_dom_sf"/>
</dbReference>
<dbReference type="InterPro" id="IPR051490">
    <property type="entry name" value="THEM6_lcsJ_thioesterase"/>
</dbReference>
<proteinExistence type="predicted"/>
<accession>A0ABY7SVS9</accession>
<dbReference type="RefSeq" id="WP_272859075.1">
    <property type="nucleotide sequence ID" value="NZ_CP067134.1"/>
</dbReference>
<dbReference type="EMBL" id="CP067134">
    <property type="protein sequence ID" value="WCR10983.1"/>
    <property type="molecule type" value="Genomic_DNA"/>
</dbReference>
<name>A0ABY7SVS9_9RHOB</name>
<dbReference type="CDD" id="cd00586">
    <property type="entry name" value="4HBT"/>
    <property type="match status" value="1"/>
</dbReference>
<reference evidence="1 2" key="1">
    <citation type="submission" date="2021-01" db="EMBL/GenBank/DDBJ databases">
        <title>Biogeographic distribution of Paracoccus.</title>
        <authorList>
            <person name="Hollensteiner J."/>
            <person name="Leineberger J."/>
            <person name="Brinkhoff T."/>
            <person name="Daniel R."/>
        </authorList>
    </citation>
    <scope>NUCLEOTIDE SEQUENCE [LARGE SCALE GENOMIC DNA]</scope>
    <source>
        <strain evidence="1 2">LMG25392</strain>
    </source>
</reference>
<sequence length="186" mass="21450">MYPLIRFAKEMIKFRNAPRLGPLDAHVSTHRCWPWDLDPWIELNNGRTLTLYDLGRIPMAQRAGLTRVLREQGWGITVAGNSTRYRRRIRAFDRFTMISRVIGWDHRFIYMEQSMWKGGECCNHMLLRSAITSAEGIVAPDRMMQAMGHDIDSPSLPDWVAAWIDADAQRLWPPVIPEDAQADLSA</sequence>
<keyword evidence="2" id="KW-1185">Reference proteome</keyword>
<gene>
    <name evidence="1" type="ORF">JHW45_00715</name>
</gene>
<organism evidence="1 2">
    <name type="scientific">Paracoccus stylophorae</name>
    <dbReference type="NCBI Taxonomy" id="659350"/>
    <lineage>
        <taxon>Bacteria</taxon>
        <taxon>Pseudomonadati</taxon>
        <taxon>Pseudomonadota</taxon>
        <taxon>Alphaproteobacteria</taxon>
        <taxon>Rhodobacterales</taxon>
        <taxon>Paracoccaceae</taxon>
        <taxon>Paracoccus</taxon>
    </lineage>
</organism>
<dbReference type="Proteomes" id="UP001218412">
    <property type="component" value="Chromosome"/>
</dbReference>
<evidence type="ECO:0000313" key="2">
    <source>
        <dbReference type="Proteomes" id="UP001218412"/>
    </source>
</evidence>
<dbReference type="SUPFAM" id="SSF54637">
    <property type="entry name" value="Thioesterase/thiol ester dehydrase-isomerase"/>
    <property type="match status" value="1"/>
</dbReference>
<dbReference type="PANTHER" id="PTHR12475:SF4">
    <property type="entry name" value="PROTEIN THEM6"/>
    <property type="match status" value="1"/>
</dbReference>
<dbReference type="PANTHER" id="PTHR12475">
    <property type="match status" value="1"/>
</dbReference>
<dbReference type="Pfam" id="PF13279">
    <property type="entry name" value="4HBT_2"/>
    <property type="match status" value="1"/>
</dbReference>